<evidence type="ECO:0000256" key="1">
    <source>
        <dbReference type="SAM" id="Phobius"/>
    </source>
</evidence>
<evidence type="ECO:0000313" key="3">
    <source>
        <dbReference type="EMBL" id="TCC99729.1"/>
    </source>
</evidence>
<keyword evidence="1" id="KW-1133">Transmembrane helix</keyword>
<reference evidence="3 5" key="1">
    <citation type="submission" date="2019-02" db="EMBL/GenBank/DDBJ databases">
        <title>Pedobacter sp. RP-3-8 sp. nov., isolated from Arctic soil.</title>
        <authorList>
            <person name="Dahal R.H."/>
        </authorList>
    </citation>
    <scope>NUCLEOTIDE SEQUENCE [LARGE SCALE GENOMIC DNA]</scope>
    <source>
        <strain evidence="3 5">RP-3-8</strain>
    </source>
</reference>
<dbReference type="EMBL" id="SJSM01000001">
    <property type="protein sequence ID" value="TCC99729.1"/>
    <property type="molecule type" value="Genomic_DNA"/>
</dbReference>
<keyword evidence="1" id="KW-0472">Membrane</keyword>
<keyword evidence="1" id="KW-0812">Transmembrane</keyword>
<accession>A0A4R0NGN6</accession>
<dbReference type="Gene3D" id="1.25.40.10">
    <property type="entry name" value="Tetratricopeptide repeat domain"/>
    <property type="match status" value="1"/>
</dbReference>
<gene>
    <name evidence="3" type="ORF">EZ444_02330</name>
    <name evidence="4" type="ORF">FBD94_04595</name>
</gene>
<feature type="transmembrane region" description="Helical" evidence="1">
    <location>
        <begin position="238"/>
        <end position="259"/>
    </location>
</feature>
<protein>
    <submittedName>
        <fullName evidence="3">Tetratricopeptide repeat protein</fullName>
    </submittedName>
</protein>
<keyword evidence="5" id="KW-1185">Reference proteome</keyword>
<evidence type="ECO:0000259" key="2">
    <source>
        <dbReference type="Pfam" id="PF19904"/>
    </source>
</evidence>
<dbReference type="Pfam" id="PF19904">
    <property type="entry name" value="DUF6377"/>
    <property type="match status" value="1"/>
</dbReference>
<dbReference type="SUPFAM" id="SSF48452">
    <property type="entry name" value="TPR-like"/>
    <property type="match status" value="1"/>
</dbReference>
<proteinExistence type="predicted"/>
<dbReference type="Proteomes" id="UP000309594">
    <property type="component" value="Unassembled WGS sequence"/>
</dbReference>
<reference evidence="4 6" key="2">
    <citation type="submission" date="2019-04" db="EMBL/GenBank/DDBJ databases">
        <title>Pedobacter sp. RP-1-16 sp. nov., isolated from Arctic soil.</title>
        <authorList>
            <person name="Dahal R.H."/>
            <person name="Kim D.-U."/>
        </authorList>
    </citation>
    <scope>NUCLEOTIDE SEQUENCE [LARGE SCALE GENOMIC DNA]</scope>
    <source>
        <strain evidence="4 6">RP-1-16</strain>
    </source>
</reference>
<evidence type="ECO:0000313" key="4">
    <source>
        <dbReference type="EMBL" id="TKC64127.1"/>
    </source>
</evidence>
<organism evidence="3 5">
    <name type="scientific">Pedobacter hiemivivus</name>
    <dbReference type="NCBI Taxonomy" id="2530454"/>
    <lineage>
        <taxon>Bacteria</taxon>
        <taxon>Pseudomonadati</taxon>
        <taxon>Bacteroidota</taxon>
        <taxon>Sphingobacteriia</taxon>
        <taxon>Sphingobacteriales</taxon>
        <taxon>Sphingobacteriaceae</taxon>
        <taxon>Pedobacter</taxon>
    </lineage>
</organism>
<evidence type="ECO:0000313" key="5">
    <source>
        <dbReference type="Proteomes" id="UP000291117"/>
    </source>
</evidence>
<dbReference type="OrthoDB" id="1044679at2"/>
<evidence type="ECO:0000313" key="6">
    <source>
        <dbReference type="Proteomes" id="UP000309594"/>
    </source>
</evidence>
<name>A0A4R0NGN6_9SPHI</name>
<feature type="domain" description="DUF6377" evidence="2">
    <location>
        <begin position="166"/>
        <end position="405"/>
    </location>
</feature>
<accession>A0A4U1GIL3</accession>
<sequence>MQATGRLLNDPVKIADGKIKFGFILLSSGMFKETFDSLNTVDVKILPDSLKQEYYFLTARTYYDLADYDKDNYYAPIYNKRAGIYIDSAIALSSPQSYSYTYNLGLKYLKLGKRDQAAVLLKKLMKDYPLTDHELAVTASTLSDIYIQNGENDEAIKLLEMAAIADIKSSTKEAAAMLNLAQLLHKKGDIKNAYVYINEAMNDASYYGARQRKMQVSQILMVIAGKKINSVEEQRRILFIYASLLTLLAAIVILFAFIISRQLKKLRKADKIIVNTNISLQQTIDKLNEADKIKEEYIGYYFNLISEYITKLDRFKRSVNNKLVTKKFEDIQQLVNNINLKKEKEELFVNFDKAFLTLFPNFVEAFNSLFAAEHQVKLNAGQLLNTDLRIFALIRLGISDTEKIASILEYSMNTIYNYKARIKSKSLIPNDDFEDTILSINTI</sequence>
<dbReference type="InterPro" id="IPR011990">
    <property type="entry name" value="TPR-like_helical_dom_sf"/>
</dbReference>
<comment type="caution">
    <text evidence="3">The sequence shown here is derived from an EMBL/GenBank/DDBJ whole genome shotgun (WGS) entry which is preliminary data.</text>
</comment>
<dbReference type="EMBL" id="SWDX01000002">
    <property type="protein sequence ID" value="TKC64127.1"/>
    <property type="molecule type" value="Genomic_DNA"/>
</dbReference>
<dbReference type="AlphaFoldDB" id="A0A4R0NGN6"/>
<dbReference type="InterPro" id="IPR045957">
    <property type="entry name" value="DUF6377"/>
</dbReference>
<dbReference type="Proteomes" id="UP000291117">
    <property type="component" value="Unassembled WGS sequence"/>
</dbReference>